<dbReference type="EMBL" id="LRPC01000032">
    <property type="protein sequence ID" value="KYG71484.1"/>
    <property type="molecule type" value="Genomic_DNA"/>
</dbReference>
<evidence type="ECO:0000256" key="1">
    <source>
        <dbReference type="SAM" id="Phobius"/>
    </source>
</evidence>
<evidence type="ECO:0000313" key="3">
    <source>
        <dbReference type="Proteomes" id="UP000075606"/>
    </source>
</evidence>
<dbReference type="STRING" id="333140.AWW68_18225"/>
<keyword evidence="1" id="KW-0812">Transmembrane</keyword>
<dbReference type="AlphaFoldDB" id="A0A150WYE4"/>
<dbReference type="Gene3D" id="1.10.150.280">
    <property type="entry name" value="AF1531-like domain"/>
    <property type="match status" value="2"/>
</dbReference>
<evidence type="ECO:0008006" key="4">
    <source>
        <dbReference type="Google" id="ProtNLM"/>
    </source>
</evidence>
<dbReference type="SUPFAM" id="SSF47781">
    <property type="entry name" value="RuvA domain 2-like"/>
    <property type="match status" value="3"/>
</dbReference>
<dbReference type="PANTHER" id="PTHR21180:SF32">
    <property type="entry name" value="ENDONUCLEASE_EXONUCLEASE_PHOSPHATASE FAMILY DOMAIN-CONTAINING PROTEIN 1"/>
    <property type="match status" value="1"/>
</dbReference>
<dbReference type="InterPro" id="IPR051675">
    <property type="entry name" value="Endo/Exo/Phosphatase_dom_1"/>
</dbReference>
<sequence length="310" mass="35122">MNQIKKLLFKVFSFSKTEANGSVVLILLIVLCLAMPAIYKSIFGLRYVGFKEDKALLDSLISQMNVKPRKPEMLKPIPKIFNPNTASASELVSLGVPLFLARRVENFRKAGGTFRVKGDLAKIYDFPDSLYQSLQSYIDLPENLIEDDEVEEQGSPVPVKRNASARVVQKKQRYNEVPLIIDINTADTTEFKRLYGIGSGYSRQIVSFREALGGFHSVDQLKDMYGMKDSLFLQIKSFLHVSDTVTLESISINIATFKQLNAHPYISYELTKEILSAKSKYGKFKKADDLKRLKLIDSVTIQKLVPYLKF</sequence>
<gene>
    <name evidence="2" type="ORF">AWW68_18225</name>
</gene>
<organism evidence="2 3">
    <name type="scientific">Roseivirga spongicola</name>
    <dbReference type="NCBI Taxonomy" id="333140"/>
    <lineage>
        <taxon>Bacteria</taxon>
        <taxon>Pseudomonadati</taxon>
        <taxon>Bacteroidota</taxon>
        <taxon>Cytophagia</taxon>
        <taxon>Cytophagales</taxon>
        <taxon>Roseivirgaceae</taxon>
        <taxon>Roseivirga</taxon>
    </lineage>
</organism>
<dbReference type="Proteomes" id="UP000075606">
    <property type="component" value="Unassembled WGS sequence"/>
</dbReference>
<comment type="caution">
    <text evidence="2">The sequence shown here is derived from an EMBL/GenBank/DDBJ whole genome shotgun (WGS) entry which is preliminary data.</text>
</comment>
<dbReference type="GO" id="GO:0015627">
    <property type="term" value="C:type II protein secretion system complex"/>
    <property type="evidence" value="ECO:0007669"/>
    <property type="project" value="TreeGrafter"/>
</dbReference>
<dbReference type="GO" id="GO:0015628">
    <property type="term" value="P:protein secretion by the type II secretion system"/>
    <property type="evidence" value="ECO:0007669"/>
    <property type="project" value="TreeGrafter"/>
</dbReference>
<keyword evidence="3" id="KW-1185">Reference proteome</keyword>
<evidence type="ECO:0000313" key="2">
    <source>
        <dbReference type="EMBL" id="KYG71484.1"/>
    </source>
</evidence>
<dbReference type="PANTHER" id="PTHR21180">
    <property type="entry name" value="ENDONUCLEASE/EXONUCLEASE/PHOSPHATASE FAMILY DOMAIN-CONTAINING PROTEIN 1"/>
    <property type="match status" value="1"/>
</dbReference>
<reference evidence="2 3" key="1">
    <citation type="submission" date="2016-01" db="EMBL/GenBank/DDBJ databases">
        <title>Genome sequencing of Roseivirga spongicola UST030701-084.</title>
        <authorList>
            <person name="Selvaratnam C."/>
            <person name="Thevarajoo S."/>
            <person name="Goh K.M."/>
            <person name="Ee R."/>
            <person name="Chan K.-G."/>
            <person name="Chong C.S."/>
        </authorList>
    </citation>
    <scope>NUCLEOTIDE SEQUENCE [LARGE SCALE GENOMIC DNA]</scope>
    <source>
        <strain evidence="2 3">UST030701-084</strain>
    </source>
</reference>
<accession>A0A150WYE4</accession>
<keyword evidence="1" id="KW-1133">Transmembrane helix</keyword>
<dbReference type="RefSeq" id="WP_068225095.1">
    <property type="nucleotide sequence ID" value="NZ_LRPC01000032.1"/>
</dbReference>
<protein>
    <recommendedName>
        <fullName evidence="4">Competence protein ComEA</fullName>
    </recommendedName>
</protein>
<name>A0A150WYE4_9BACT</name>
<keyword evidence="1" id="KW-0472">Membrane</keyword>
<proteinExistence type="predicted"/>
<dbReference type="InterPro" id="IPR010994">
    <property type="entry name" value="RuvA_2-like"/>
</dbReference>
<dbReference type="Pfam" id="PF12836">
    <property type="entry name" value="HHH_3"/>
    <property type="match status" value="2"/>
</dbReference>
<feature type="transmembrane region" description="Helical" evidence="1">
    <location>
        <begin position="21"/>
        <end position="39"/>
    </location>
</feature>